<dbReference type="AlphaFoldDB" id="A0A830FIG2"/>
<accession>A0A830FIG2</accession>
<dbReference type="PRINTS" id="PR01713">
    <property type="entry name" value="NUCEPIMERASE"/>
</dbReference>
<sequence length="311" mass="32748">MSERVAGETVLVTGGAGFIGRHLVDALVDENDVRVLDSGASGEPSRLPDSVEFVEGDVRDAGVVADAMAGVDVVFHEAAVVSVSESVDAPAETNAVNLTGTLNVLEAARSVGSRVVFASSAAIYGRPESVPVAETDETRPLSPYGVQKLIADHYVRLYHDLYGLDTVALRYFNVFGPGQRGGDYSGVITAFVDRALAGDPLRIDGDGGQTRDFVHVEDVVQANLRAATTDAVGEAYNVGTGSSVTIRELAETVVDVTDADVAIEHGPARTGDIRESLADVSKARERLGYEPTVALRDGLDDFVTSRRGGDE</sequence>
<dbReference type="InterPro" id="IPR050177">
    <property type="entry name" value="Lipid_A_modif_metabolic_enz"/>
</dbReference>
<keyword evidence="3" id="KW-1185">Reference proteome</keyword>
<dbReference type="Gene3D" id="3.40.50.720">
    <property type="entry name" value="NAD(P)-binding Rossmann-like Domain"/>
    <property type="match status" value="1"/>
</dbReference>
<dbReference type="SUPFAM" id="SSF51735">
    <property type="entry name" value="NAD(P)-binding Rossmann-fold domains"/>
    <property type="match status" value="1"/>
</dbReference>
<dbReference type="PANTHER" id="PTHR43245:SF13">
    <property type="entry name" value="UDP-D-APIOSE_UDP-D-XYLOSE SYNTHASE 2"/>
    <property type="match status" value="1"/>
</dbReference>
<organism evidence="2 3">
    <name type="scientific">Halocalculus aciditolerans</name>
    <dbReference type="NCBI Taxonomy" id="1383812"/>
    <lineage>
        <taxon>Archaea</taxon>
        <taxon>Methanobacteriati</taxon>
        <taxon>Methanobacteriota</taxon>
        <taxon>Stenosarchaea group</taxon>
        <taxon>Halobacteria</taxon>
        <taxon>Halobacteriales</taxon>
        <taxon>Halobacteriaceae</taxon>
        <taxon>Halocalculus</taxon>
    </lineage>
</organism>
<evidence type="ECO:0000259" key="1">
    <source>
        <dbReference type="Pfam" id="PF01370"/>
    </source>
</evidence>
<reference evidence="2" key="2">
    <citation type="submission" date="2020-09" db="EMBL/GenBank/DDBJ databases">
        <authorList>
            <person name="Sun Q."/>
            <person name="Ohkuma M."/>
        </authorList>
    </citation>
    <scope>NUCLEOTIDE SEQUENCE</scope>
    <source>
        <strain evidence="2">JCM 19596</strain>
    </source>
</reference>
<dbReference type="OrthoDB" id="4907at2157"/>
<evidence type="ECO:0000313" key="3">
    <source>
        <dbReference type="Proteomes" id="UP000607197"/>
    </source>
</evidence>
<comment type="caution">
    <text evidence="2">The sequence shown here is derived from an EMBL/GenBank/DDBJ whole genome shotgun (WGS) entry which is preliminary data.</text>
</comment>
<feature type="domain" description="NAD-dependent epimerase/dehydratase" evidence="1">
    <location>
        <begin position="10"/>
        <end position="239"/>
    </location>
</feature>
<dbReference type="Proteomes" id="UP000607197">
    <property type="component" value="Unassembled WGS sequence"/>
</dbReference>
<gene>
    <name evidence="2" type="ORF">GCM10009039_12560</name>
</gene>
<reference evidence="2" key="1">
    <citation type="journal article" date="2014" name="Int. J. Syst. Evol. Microbiol.">
        <title>Complete genome sequence of Corynebacterium casei LMG S-19264T (=DSM 44701T), isolated from a smear-ripened cheese.</title>
        <authorList>
            <consortium name="US DOE Joint Genome Institute (JGI-PGF)"/>
            <person name="Walter F."/>
            <person name="Albersmeier A."/>
            <person name="Kalinowski J."/>
            <person name="Ruckert C."/>
        </authorList>
    </citation>
    <scope>NUCLEOTIDE SEQUENCE</scope>
    <source>
        <strain evidence="2">JCM 19596</strain>
    </source>
</reference>
<evidence type="ECO:0000313" key="2">
    <source>
        <dbReference type="EMBL" id="GGL55880.1"/>
    </source>
</evidence>
<dbReference type="RefSeq" id="WP_188976944.1">
    <property type="nucleotide sequence ID" value="NZ_BMPG01000001.1"/>
</dbReference>
<protein>
    <submittedName>
        <fullName evidence="2">NDP-sugar dehydratase or epimerase</fullName>
    </submittedName>
</protein>
<proteinExistence type="predicted"/>
<dbReference type="PANTHER" id="PTHR43245">
    <property type="entry name" value="BIFUNCTIONAL POLYMYXIN RESISTANCE PROTEIN ARNA"/>
    <property type="match status" value="1"/>
</dbReference>
<dbReference type="EMBL" id="BMPG01000001">
    <property type="protein sequence ID" value="GGL55880.1"/>
    <property type="molecule type" value="Genomic_DNA"/>
</dbReference>
<dbReference type="InterPro" id="IPR036291">
    <property type="entry name" value="NAD(P)-bd_dom_sf"/>
</dbReference>
<name>A0A830FIG2_9EURY</name>
<dbReference type="Pfam" id="PF01370">
    <property type="entry name" value="Epimerase"/>
    <property type="match status" value="1"/>
</dbReference>
<dbReference type="InterPro" id="IPR001509">
    <property type="entry name" value="Epimerase_deHydtase"/>
</dbReference>